<keyword evidence="8" id="KW-1185">Reference proteome</keyword>
<evidence type="ECO:0000313" key="7">
    <source>
        <dbReference type="EMBL" id="AOG60343.1"/>
    </source>
</evidence>
<keyword evidence="3 6" id="KW-0812">Transmembrane</keyword>
<evidence type="ECO:0000256" key="6">
    <source>
        <dbReference type="SAM" id="Phobius"/>
    </source>
</evidence>
<feature type="transmembrane region" description="Helical" evidence="6">
    <location>
        <begin position="191"/>
        <end position="211"/>
    </location>
</feature>
<feature type="transmembrane region" description="Helical" evidence="6">
    <location>
        <begin position="125"/>
        <end position="144"/>
    </location>
</feature>
<reference evidence="7 8" key="1">
    <citation type="submission" date="2016-08" db="EMBL/GenBank/DDBJ databases">
        <title>Complete genome sequence of Spiroplasma helicoides TABS-2 (DSM 22551).</title>
        <authorList>
            <person name="Shen W.-Y."/>
            <person name="Lo W.-S."/>
            <person name="Lai Y.-C."/>
            <person name="Kuo C.-H."/>
        </authorList>
    </citation>
    <scope>NUCLEOTIDE SEQUENCE [LARGE SCALE GENOMIC DNA]</scope>
    <source>
        <strain evidence="7 8">TABS-2</strain>
    </source>
</reference>
<evidence type="ECO:0000256" key="5">
    <source>
        <dbReference type="ARBA" id="ARBA00023136"/>
    </source>
</evidence>
<dbReference type="InterPro" id="IPR003740">
    <property type="entry name" value="YitT"/>
</dbReference>
<organism evidence="7 8">
    <name type="scientific">Spiroplasma helicoides</name>
    <dbReference type="NCBI Taxonomy" id="216938"/>
    <lineage>
        <taxon>Bacteria</taxon>
        <taxon>Bacillati</taxon>
        <taxon>Mycoplasmatota</taxon>
        <taxon>Mollicutes</taxon>
        <taxon>Entomoplasmatales</taxon>
        <taxon>Spiroplasmataceae</taxon>
        <taxon>Spiroplasma</taxon>
    </lineage>
</organism>
<dbReference type="Proteomes" id="UP000094378">
    <property type="component" value="Chromosome"/>
</dbReference>
<name>A0A1B3SK85_9MOLU</name>
<evidence type="ECO:0000256" key="4">
    <source>
        <dbReference type="ARBA" id="ARBA00022989"/>
    </source>
</evidence>
<gene>
    <name evidence="7" type="ORF">SHELI_v1c03920</name>
</gene>
<comment type="subcellular location">
    <subcellularLocation>
        <location evidence="1">Cell membrane</location>
        <topology evidence="1">Multi-pass membrane protein</topology>
    </subcellularLocation>
</comment>
<dbReference type="NCBIfam" id="NF043063">
    <property type="entry name" value="MMSYN1_0411"/>
    <property type="match status" value="1"/>
</dbReference>
<feature type="transmembrane region" description="Helical" evidence="6">
    <location>
        <begin position="399"/>
        <end position="425"/>
    </location>
</feature>
<sequence>MENNEKKAFLEDLDQTLSSVEQNYTKEEIKTAKKTSKSRDFSHFENKIMSQREQQLLVQSYFKSKFLKDMGKLVLAAFIITIAFDYFISVTGRSGLFPAGLGAMARFLAILTFSDNVALQSSFYFIYYFIINIPLFIFGFLKLGKKFTITTFIFVLIQICFDQTAQVIPYINPTQFHFIVNYQLLHQIPNSWNAGIWLFVFGVIGGILLGVSYSMVYKIGSSTGGFDFISMYWSKKKNKSIGSINRNVNFVILGIVITLNTTILPMEMINADIKNNILNNIGLDEAMNGYYSSDNYSLLESMLRYALTNNRGAILNGRLDSVFAANMGIYNYDNMNQYYGDHRWEELLTQILKNFETKTISGEQYPFDVNAAYKYLCEYVSKIGYGETLPLGLKVLAKLGFIFGPSLFASIGLVLAASITTNALYPKYKVRTYLITTNKPKEINKLLLDKGYQNDIVTWDGTNRINHNYLHRSVIMVAMSILNWDLMEKDIFLIDPGVKINVIKTKVVKGLFNYDVKQNDERDIILRKIKSDESEIEKIRQIAIVRYNKDQKKSSRKIVKKSKKNQ</sequence>
<dbReference type="GO" id="GO:0005886">
    <property type="term" value="C:plasma membrane"/>
    <property type="evidence" value="ECO:0007669"/>
    <property type="project" value="UniProtKB-SubCell"/>
</dbReference>
<evidence type="ECO:0000256" key="3">
    <source>
        <dbReference type="ARBA" id="ARBA00022692"/>
    </source>
</evidence>
<keyword evidence="5 6" id="KW-0472">Membrane</keyword>
<proteinExistence type="predicted"/>
<dbReference type="OrthoDB" id="395820at2"/>
<dbReference type="PATRIC" id="fig|216938.3.peg.394"/>
<evidence type="ECO:0000313" key="8">
    <source>
        <dbReference type="Proteomes" id="UP000094378"/>
    </source>
</evidence>
<evidence type="ECO:0008006" key="9">
    <source>
        <dbReference type="Google" id="ProtNLM"/>
    </source>
</evidence>
<dbReference type="EMBL" id="CP017015">
    <property type="protein sequence ID" value="AOG60343.1"/>
    <property type="molecule type" value="Genomic_DNA"/>
</dbReference>
<accession>A0A1B3SK85</accession>
<dbReference type="Pfam" id="PF02588">
    <property type="entry name" value="YitT_membrane"/>
    <property type="match status" value="1"/>
</dbReference>
<dbReference type="PANTHER" id="PTHR33545">
    <property type="entry name" value="UPF0750 MEMBRANE PROTEIN YITT-RELATED"/>
    <property type="match status" value="1"/>
</dbReference>
<dbReference type="PANTHER" id="PTHR33545:SF5">
    <property type="entry name" value="UPF0750 MEMBRANE PROTEIN YITT"/>
    <property type="match status" value="1"/>
</dbReference>
<keyword evidence="2" id="KW-1003">Cell membrane</keyword>
<dbReference type="InterPro" id="IPR051461">
    <property type="entry name" value="UPF0750_membrane"/>
</dbReference>
<evidence type="ECO:0000256" key="2">
    <source>
        <dbReference type="ARBA" id="ARBA00022475"/>
    </source>
</evidence>
<feature type="transmembrane region" description="Helical" evidence="6">
    <location>
        <begin position="70"/>
        <end position="88"/>
    </location>
</feature>
<dbReference type="KEGG" id="shj:SHELI_v1c03920"/>
<protein>
    <recommendedName>
        <fullName evidence="9">YitT family protein</fullName>
    </recommendedName>
</protein>
<keyword evidence="4 6" id="KW-1133">Transmembrane helix</keyword>
<feature type="transmembrane region" description="Helical" evidence="6">
    <location>
        <begin position="247"/>
        <end position="266"/>
    </location>
</feature>
<dbReference type="RefSeq" id="WP_069116207.1">
    <property type="nucleotide sequence ID" value="NZ_CP017015.1"/>
</dbReference>
<dbReference type="STRING" id="216938.SHELI_v1c03920"/>
<evidence type="ECO:0000256" key="1">
    <source>
        <dbReference type="ARBA" id="ARBA00004651"/>
    </source>
</evidence>
<dbReference type="AlphaFoldDB" id="A0A1B3SK85"/>
<feature type="transmembrane region" description="Helical" evidence="6">
    <location>
        <begin position="151"/>
        <end position="171"/>
    </location>
</feature>